<reference evidence="5" key="1">
    <citation type="submission" date="2017-12" db="EMBL/GenBank/DDBJ databases">
        <title>Genome Sequencing Reveals a Rich Biosynthetic Potential.</title>
        <authorList>
            <person name="Bertrand R.L."/>
            <person name="Abdel-Hameed M.E."/>
            <person name="Sorensen J.L."/>
        </authorList>
    </citation>
    <scope>NUCLEOTIDE SEQUENCE</scope>
</reference>
<dbReference type="EMBL" id="MG777494">
    <property type="protein sequence ID" value="AUW31165.1"/>
    <property type="molecule type" value="Genomic_DNA"/>
</dbReference>
<comment type="pathway">
    <text evidence="1">Secondary metabolite biosynthesis.</text>
</comment>
<dbReference type="InterPro" id="IPR051654">
    <property type="entry name" value="Meroterpenoid_MTases"/>
</dbReference>
<dbReference type="AlphaFoldDB" id="A0A2K9YEM4"/>
<evidence type="ECO:0000313" key="5">
    <source>
        <dbReference type="EMBL" id="AUW31165.1"/>
    </source>
</evidence>
<dbReference type="Gene3D" id="3.40.50.150">
    <property type="entry name" value="Vaccinia Virus protein VP39"/>
    <property type="match status" value="1"/>
</dbReference>
<evidence type="ECO:0000256" key="1">
    <source>
        <dbReference type="ARBA" id="ARBA00005179"/>
    </source>
</evidence>
<evidence type="ECO:0000256" key="4">
    <source>
        <dbReference type="ARBA" id="ARBA00038314"/>
    </source>
</evidence>
<comment type="similarity">
    <text evidence="4">Belongs to the class I-like SAM-binding methyltransferase superfamily.</text>
</comment>
<dbReference type="PANTHER" id="PTHR35897">
    <property type="entry name" value="METHYLTRANSFERASE AUSD"/>
    <property type="match status" value="1"/>
</dbReference>
<accession>A0A2K9YEM4</accession>
<proteinExistence type="inferred from homology"/>
<evidence type="ECO:0000256" key="3">
    <source>
        <dbReference type="ARBA" id="ARBA00022691"/>
    </source>
</evidence>
<keyword evidence="2" id="KW-0808">Transferase</keyword>
<organism evidence="5">
    <name type="scientific">Cladonia uncialis subsp. uncialis</name>
    <dbReference type="NCBI Taxonomy" id="180999"/>
    <lineage>
        <taxon>Eukaryota</taxon>
        <taxon>Fungi</taxon>
        <taxon>Dikarya</taxon>
        <taxon>Ascomycota</taxon>
        <taxon>Pezizomycotina</taxon>
        <taxon>Lecanoromycetes</taxon>
        <taxon>OSLEUM clade</taxon>
        <taxon>Lecanoromycetidae</taxon>
        <taxon>Lecanorales</taxon>
        <taxon>Lecanorineae</taxon>
        <taxon>Cladoniaceae</taxon>
        <taxon>Cladonia</taxon>
    </lineage>
</organism>
<dbReference type="InterPro" id="IPR029063">
    <property type="entry name" value="SAM-dependent_MTases_sf"/>
</dbReference>
<evidence type="ECO:0008006" key="6">
    <source>
        <dbReference type="Google" id="ProtNLM"/>
    </source>
</evidence>
<dbReference type="PANTHER" id="PTHR35897:SF1">
    <property type="entry name" value="METHYLTRANSFERASE AUSD"/>
    <property type="match status" value="1"/>
</dbReference>
<evidence type="ECO:0000256" key="2">
    <source>
        <dbReference type="ARBA" id="ARBA00022679"/>
    </source>
</evidence>
<name>A0A2K9YEM4_CLAUC</name>
<sequence length="214" mass="24180">MARHGPAIFEGQPAVDAVLKQAWYTDNIDSIPDGARHLLEQYSKSEPEEVVPHVVKMRNKAFEIWSYACIGQMRFSTYNLSLLPFYSRVLERVRSGAILLDAGCCFGQEIRYLVQDGVPSTQLYGFDLEPEFIHLGYQLFRDRDRVQATFVSGDILAEPTAPEGQEIAGLQGQMNIIFASSFLYSDNKPIDYFVRISEQHSAAKAKLESLYTLT</sequence>
<keyword evidence="3" id="KW-0949">S-adenosyl-L-methionine</keyword>
<dbReference type="SUPFAM" id="SSF53335">
    <property type="entry name" value="S-adenosyl-L-methionine-dependent methyltransferases"/>
    <property type="match status" value="1"/>
</dbReference>
<dbReference type="GO" id="GO:0016740">
    <property type="term" value="F:transferase activity"/>
    <property type="evidence" value="ECO:0007669"/>
    <property type="project" value="UniProtKB-KW"/>
</dbReference>
<protein>
    <recommendedName>
        <fullName evidence="6">Methyltransferase domain-containing protein</fullName>
    </recommendedName>
</protein>